<organism evidence="1 2">
    <name type="scientific">Saccharothrix violaceirubra</name>
    <dbReference type="NCBI Taxonomy" id="413306"/>
    <lineage>
        <taxon>Bacteria</taxon>
        <taxon>Bacillati</taxon>
        <taxon>Actinomycetota</taxon>
        <taxon>Actinomycetes</taxon>
        <taxon>Pseudonocardiales</taxon>
        <taxon>Pseudonocardiaceae</taxon>
        <taxon>Saccharothrix</taxon>
    </lineage>
</organism>
<evidence type="ECO:0000313" key="1">
    <source>
        <dbReference type="EMBL" id="MBB4968767.1"/>
    </source>
</evidence>
<dbReference type="Proteomes" id="UP000542674">
    <property type="component" value="Unassembled WGS sequence"/>
</dbReference>
<accession>A0A7W7T8Y1</accession>
<dbReference type="RefSeq" id="WP_184674521.1">
    <property type="nucleotide sequence ID" value="NZ_BAABAI010000006.1"/>
</dbReference>
<evidence type="ECO:0000313" key="2">
    <source>
        <dbReference type="Proteomes" id="UP000542674"/>
    </source>
</evidence>
<sequence>MDVQVEFLEHIAGRYYGLGEWVASTPEEVRTAVEAMFARQGDRVRTKAAIGRVGESTGLGVLVDPATGYVALHWCLEEHSLNPEPFPDAPLIPDDGDDDPLHFWMRDAYVSEVVARRAIGEYLATGGRPTSVGWQPWGWEVHELPEWLDDEEREKSVGRYRIIGS</sequence>
<reference evidence="1 2" key="1">
    <citation type="submission" date="2020-08" db="EMBL/GenBank/DDBJ databases">
        <title>Sequencing the genomes of 1000 actinobacteria strains.</title>
        <authorList>
            <person name="Klenk H.-P."/>
        </authorList>
    </citation>
    <scope>NUCLEOTIDE SEQUENCE [LARGE SCALE GENOMIC DNA]</scope>
    <source>
        <strain evidence="1 2">DSM 45084</strain>
    </source>
</reference>
<evidence type="ECO:0008006" key="3">
    <source>
        <dbReference type="Google" id="ProtNLM"/>
    </source>
</evidence>
<dbReference type="InterPro" id="IPR025680">
    <property type="entry name" value="DddI"/>
</dbReference>
<keyword evidence="2" id="KW-1185">Reference proteome</keyword>
<comment type="caution">
    <text evidence="1">The sequence shown here is derived from an EMBL/GenBank/DDBJ whole genome shotgun (WGS) entry which is preliminary data.</text>
</comment>
<gene>
    <name evidence="1" type="ORF">F4559_006126</name>
</gene>
<protein>
    <recommendedName>
        <fullName evidence="3">Immunity protein Imm1</fullName>
    </recommendedName>
</protein>
<proteinExistence type="predicted"/>
<name>A0A7W7T8Y1_9PSEU</name>
<dbReference type="Pfam" id="PF14430">
    <property type="entry name" value="Imm1"/>
    <property type="match status" value="1"/>
</dbReference>
<dbReference type="AlphaFoldDB" id="A0A7W7T8Y1"/>
<dbReference type="EMBL" id="JACHJS010000001">
    <property type="protein sequence ID" value="MBB4968767.1"/>
    <property type="molecule type" value="Genomic_DNA"/>
</dbReference>